<proteinExistence type="predicted"/>
<dbReference type="RefSeq" id="WP_250140537.1">
    <property type="nucleotide sequence ID" value="NZ_JALIQP010000002.1"/>
</dbReference>
<evidence type="ECO:0000313" key="1">
    <source>
        <dbReference type="EMBL" id="MFC4542771.1"/>
    </source>
</evidence>
<dbReference type="AlphaFoldDB" id="A0ABD5PQK5"/>
<keyword evidence="2" id="KW-1185">Reference proteome</keyword>
<organism evidence="1 2">
    <name type="scientific">Halosolutus amylolyticus</name>
    <dbReference type="NCBI Taxonomy" id="2932267"/>
    <lineage>
        <taxon>Archaea</taxon>
        <taxon>Methanobacteriati</taxon>
        <taxon>Methanobacteriota</taxon>
        <taxon>Stenosarchaea group</taxon>
        <taxon>Halobacteria</taxon>
        <taxon>Halobacteriales</taxon>
        <taxon>Natrialbaceae</taxon>
        <taxon>Halosolutus</taxon>
    </lineage>
</organism>
<protein>
    <recommendedName>
        <fullName evidence="3">YD repeat-containing protein</fullName>
    </recommendedName>
</protein>
<evidence type="ECO:0008006" key="3">
    <source>
        <dbReference type="Google" id="ProtNLM"/>
    </source>
</evidence>
<dbReference type="EMBL" id="JBHSFA010000007">
    <property type="protein sequence ID" value="MFC4542771.1"/>
    <property type="molecule type" value="Genomic_DNA"/>
</dbReference>
<gene>
    <name evidence="1" type="ORF">ACFO5R_12650</name>
</gene>
<dbReference type="Proteomes" id="UP001595898">
    <property type="component" value="Unassembled WGS sequence"/>
</dbReference>
<accession>A0ABD5PQK5</accession>
<evidence type="ECO:0000313" key="2">
    <source>
        <dbReference type="Proteomes" id="UP001595898"/>
    </source>
</evidence>
<sequence length="73" mass="8452">MANNDRDYIPVFDEETGVDIAYRDEMGTLRRISYEPTDNGHKRVEQRWTGAAWDVVDREPVNDLVVERPVGTD</sequence>
<reference evidence="1 2" key="1">
    <citation type="journal article" date="2019" name="Int. J. Syst. Evol. Microbiol.">
        <title>The Global Catalogue of Microorganisms (GCM) 10K type strain sequencing project: providing services to taxonomists for standard genome sequencing and annotation.</title>
        <authorList>
            <consortium name="The Broad Institute Genomics Platform"/>
            <consortium name="The Broad Institute Genome Sequencing Center for Infectious Disease"/>
            <person name="Wu L."/>
            <person name="Ma J."/>
        </authorList>
    </citation>
    <scope>NUCLEOTIDE SEQUENCE [LARGE SCALE GENOMIC DNA]</scope>
    <source>
        <strain evidence="1 2">WLHS5</strain>
    </source>
</reference>
<comment type="caution">
    <text evidence="1">The sequence shown here is derived from an EMBL/GenBank/DDBJ whole genome shotgun (WGS) entry which is preliminary data.</text>
</comment>
<name>A0ABD5PQK5_9EURY</name>